<dbReference type="RefSeq" id="XP_013384939.1">
    <property type="nucleotide sequence ID" value="XM_013529485.1"/>
</dbReference>
<feature type="region of interest" description="Disordered" evidence="4">
    <location>
        <begin position="387"/>
        <end position="473"/>
    </location>
</feature>
<comment type="similarity">
    <text evidence="1 3">Belongs to the ETS family.</text>
</comment>
<accession>A0A1S3HIW7</accession>
<dbReference type="InterPro" id="IPR003118">
    <property type="entry name" value="Pointed_dom"/>
</dbReference>
<feature type="domain" description="ETS" evidence="5">
    <location>
        <begin position="297"/>
        <end position="378"/>
    </location>
</feature>
<proteinExistence type="inferred from homology"/>
<dbReference type="Gene3D" id="1.10.10.10">
    <property type="entry name" value="Winged helix-like DNA-binding domain superfamily/Winged helix DNA-binding domain"/>
    <property type="match status" value="1"/>
</dbReference>
<dbReference type="PANTHER" id="PTHR11849:SF201">
    <property type="entry name" value="ETS DNA-BINDING PROTEIN POKKURI"/>
    <property type="match status" value="1"/>
</dbReference>
<dbReference type="InParanoid" id="A0A1S3HIW7"/>
<name>A0A1S3HIW7_LINAN</name>
<feature type="region of interest" description="Disordered" evidence="4">
    <location>
        <begin position="143"/>
        <end position="191"/>
    </location>
</feature>
<gene>
    <name evidence="8" type="primary">LOC106154928</name>
</gene>
<protein>
    <submittedName>
        <fullName evidence="8">Transcription factor ETV6 isoform X1</fullName>
    </submittedName>
</protein>
<dbReference type="InterPro" id="IPR036388">
    <property type="entry name" value="WH-like_DNA-bd_sf"/>
</dbReference>
<dbReference type="AlphaFoldDB" id="A0A1S3HIW7"/>
<dbReference type="PROSITE" id="PS50061">
    <property type="entry name" value="ETS_DOMAIN_3"/>
    <property type="match status" value="1"/>
</dbReference>
<evidence type="ECO:0000313" key="8">
    <source>
        <dbReference type="RefSeq" id="XP_013384939.1"/>
    </source>
</evidence>
<dbReference type="Pfam" id="PF00178">
    <property type="entry name" value="Ets"/>
    <property type="match status" value="1"/>
</dbReference>
<feature type="compositionally biased region" description="Basic and acidic residues" evidence="4">
    <location>
        <begin position="234"/>
        <end position="257"/>
    </location>
</feature>
<dbReference type="Gene3D" id="1.10.150.50">
    <property type="entry name" value="Transcription Factor, Ets-1"/>
    <property type="match status" value="1"/>
</dbReference>
<comment type="subcellular location">
    <subcellularLocation>
        <location evidence="3">Nucleus</location>
    </subcellularLocation>
</comment>
<dbReference type="InterPro" id="IPR036390">
    <property type="entry name" value="WH_DNA-bd_sf"/>
</dbReference>
<evidence type="ECO:0000259" key="5">
    <source>
        <dbReference type="PROSITE" id="PS50061"/>
    </source>
</evidence>
<dbReference type="Pfam" id="PF02198">
    <property type="entry name" value="SAM_PNT"/>
    <property type="match status" value="1"/>
</dbReference>
<evidence type="ECO:0000313" key="7">
    <source>
        <dbReference type="Proteomes" id="UP000085678"/>
    </source>
</evidence>
<evidence type="ECO:0000256" key="4">
    <source>
        <dbReference type="SAM" id="MobiDB-lite"/>
    </source>
</evidence>
<keyword evidence="7" id="KW-1185">Reference proteome</keyword>
<dbReference type="Proteomes" id="UP000085678">
    <property type="component" value="Unplaced"/>
</dbReference>
<evidence type="ECO:0000256" key="1">
    <source>
        <dbReference type="ARBA" id="ARBA00005562"/>
    </source>
</evidence>
<dbReference type="GO" id="GO:0005634">
    <property type="term" value="C:nucleus"/>
    <property type="evidence" value="ECO:0007669"/>
    <property type="project" value="UniProtKB-SubCell"/>
</dbReference>
<dbReference type="OrthoDB" id="10042983at2759"/>
<dbReference type="PANTHER" id="PTHR11849">
    <property type="entry name" value="ETS"/>
    <property type="match status" value="1"/>
</dbReference>
<dbReference type="GO" id="GO:0043565">
    <property type="term" value="F:sequence-specific DNA binding"/>
    <property type="evidence" value="ECO:0007669"/>
    <property type="project" value="InterPro"/>
</dbReference>
<feature type="compositionally biased region" description="Polar residues" evidence="4">
    <location>
        <begin position="398"/>
        <end position="408"/>
    </location>
</feature>
<dbReference type="GO" id="GO:0000981">
    <property type="term" value="F:DNA-binding transcription factor activity, RNA polymerase II-specific"/>
    <property type="evidence" value="ECO:0007669"/>
    <property type="project" value="TreeGrafter"/>
</dbReference>
<sequence>MKNLMQTCTDEQDLKMFSLQSQGAVLFNPWQAMSFHTSGSRPPMSPTGSPVLASHPYYWSKEDVQLWLKWCVNEYSLSDIPVDKFSMNGKALTMLKKEDFIERVPNAGDILYNTLQKMTEKCNIPQAMRSPLIPTFGFFNASPPPHASASTGSPPAQHMHDEHRLSPTLSPSSACRSSPHAPNSVSPSMLHTLHRPTPVVHRPETLQMPLGGDRKFQISVPEAVLSPAPSTDSECAHASERGSPHAPLLEHEDEKPQDYSSQTSKVFKSTTPGFPAPRTNFTISNQETNPGRGSEFRLLWEFISRLLMDNTYSAYIRWEDYDQLVFRIVNPTALAQLWGIQKNRTNMTYEKLSRALRYYYKMDIIQKVPGKRLTYKFLHHPMEIKRARRGAKLHPRPTANQTTTTAEHSANEEEAYSPYSGDESLEESGRTLDPAPVSMEHSSLYRNSDRSCFPSESDSFGSSEDQDQPTDLSLAGMKFTGSVKVKTDPEAVVLPQLHGATCTMEVEESNGNKGLS</sequence>
<feature type="compositionally biased region" description="Polar residues" evidence="4">
    <location>
        <begin position="454"/>
        <end position="463"/>
    </location>
</feature>
<dbReference type="FunCoup" id="A0A1S3HIW7">
    <property type="interactions" value="388"/>
</dbReference>
<dbReference type="KEGG" id="lak:106154928"/>
<evidence type="ECO:0000256" key="3">
    <source>
        <dbReference type="RuleBase" id="RU004019"/>
    </source>
</evidence>
<keyword evidence="2 3" id="KW-0238">DNA-binding</keyword>
<dbReference type="InterPro" id="IPR000418">
    <property type="entry name" value="Ets_dom"/>
</dbReference>
<keyword evidence="3" id="KW-0539">Nucleus</keyword>
<dbReference type="STRING" id="7574.A0A1S3HIW7"/>
<dbReference type="PROSITE" id="PS51433">
    <property type="entry name" value="PNT"/>
    <property type="match status" value="1"/>
</dbReference>
<dbReference type="SUPFAM" id="SSF46785">
    <property type="entry name" value="Winged helix' DNA-binding domain"/>
    <property type="match status" value="1"/>
</dbReference>
<dbReference type="PROSITE" id="PS00346">
    <property type="entry name" value="ETS_DOMAIN_2"/>
    <property type="match status" value="1"/>
</dbReference>
<feature type="domain" description="PNT" evidence="6">
    <location>
        <begin position="38"/>
        <end position="122"/>
    </location>
</feature>
<evidence type="ECO:0000256" key="2">
    <source>
        <dbReference type="ARBA" id="ARBA00023125"/>
    </source>
</evidence>
<dbReference type="InterPro" id="IPR046328">
    <property type="entry name" value="ETS_fam"/>
</dbReference>
<dbReference type="SMART" id="SM00251">
    <property type="entry name" value="SAM_PNT"/>
    <property type="match status" value="1"/>
</dbReference>
<evidence type="ECO:0000259" key="6">
    <source>
        <dbReference type="PROSITE" id="PS51433"/>
    </source>
</evidence>
<dbReference type="SUPFAM" id="SSF47769">
    <property type="entry name" value="SAM/Pointed domain"/>
    <property type="match status" value="1"/>
</dbReference>
<dbReference type="SMART" id="SM00413">
    <property type="entry name" value="ETS"/>
    <property type="match status" value="1"/>
</dbReference>
<reference evidence="8" key="1">
    <citation type="submission" date="2025-08" db="UniProtKB">
        <authorList>
            <consortium name="RefSeq"/>
        </authorList>
    </citation>
    <scope>IDENTIFICATION</scope>
    <source>
        <tissue evidence="8">Gonads</tissue>
    </source>
</reference>
<dbReference type="PRINTS" id="PR00454">
    <property type="entry name" value="ETSDOMAIN"/>
</dbReference>
<feature type="compositionally biased region" description="Polar residues" evidence="4">
    <location>
        <begin position="167"/>
        <end position="189"/>
    </location>
</feature>
<dbReference type="InterPro" id="IPR013761">
    <property type="entry name" value="SAM/pointed_sf"/>
</dbReference>
<dbReference type="GeneID" id="106154928"/>
<dbReference type="GO" id="GO:0030154">
    <property type="term" value="P:cell differentiation"/>
    <property type="evidence" value="ECO:0007669"/>
    <property type="project" value="TreeGrafter"/>
</dbReference>
<feature type="region of interest" description="Disordered" evidence="4">
    <location>
        <begin position="226"/>
        <end position="259"/>
    </location>
</feature>
<organism evidence="7 8">
    <name type="scientific">Lingula anatina</name>
    <name type="common">Brachiopod</name>
    <name type="synonym">Lingula unguis</name>
    <dbReference type="NCBI Taxonomy" id="7574"/>
    <lineage>
        <taxon>Eukaryota</taxon>
        <taxon>Metazoa</taxon>
        <taxon>Spiralia</taxon>
        <taxon>Lophotrochozoa</taxon>
        <taxon>Brachiopoda</taxon>
        <taxon>Linguliformea</taxon>
        <taxon>Lingulata</taxon>
        <taxon>Lingulida</taxon>
        <taxon>Linguloidea</taxon>
        <taxon>Lingulidae</taxon>
        <taxon>Lingula</taxon>
    </lineage>
</organism>